<sequence>RLHKLALGLPGVQDLGLIASCVGVEHRDRAQGSAIGPGTGTRSSLPFSQPEQFACFSTVKTFVLEDQAWANTGWKLMPYKVDKRSGNRLHMPAVLLLGFQSHGWFAAFSIACQQISCWPRRH</sequence>
<evidence type="ECO:0000313" key="1">
    <source>
        <dbReference type="EMBL" id="KAK2105331.1"/>
    </source>
</evidence>
<evidence type="ECO:0000313" key="2">
    <source>
        <dbReference type="Proteomes" id="UP001266305"/>
    </source>
</evidence>
<dbReference type="Proteomes" id="UP001266305">
    <property type="component" value="Unassembled WGS sequence"/>
</dbReference>
<keyword evidence="2" id="KW-1185">Reference proteome</keyword>
<proteinExistence type="predicted"/>
<protein>
    <submittedName>
        <fullName evidence="1">Uncharacterized protein</fullName>
    </submittedName>
</protein>
<dbReference type="EMBL" id="JASSZA010000007">
    <property type="protein sequence ID" value="KAK2105331.1"/>
    <property type="molecule type" value="Genomic_DNA"/>
</dbReference>
<reference evidence="1 2" key="1">
    <citation type="submission" date="2023-05" db="EMBL/GenBank/DDBJ databases">
        <title>B98-5 Cell Line De Novo Hybrid Assembly: An Optical Mapping Approach.</title>
        <authorList>
            <person name="Kananen K."/>
            <person name="Auerbach J.A."/>
            <person name="Kautto E."/>
            <person name="Blachly J.S."/>
        </authorList>
    </citation>
    <scope>NUCLEOTIDE SEQUENCE [LARGE SCALE GENOMIC DNA]</scope>
    <source>
        <strain evidence="1">B95-8</strain>
        <tissue evidence="1">Cell line</tissue>
    </source>
</reference>
<name>A0ABQ9V7U9_SAGOE</name>
<feature type="non-terminal residue" evidence="1">
    <location>
        <position position="1"/>
    </location>
</feature>
<organism evidence="1 2">
    <name type="scientific">Saguinus oedipus</name>
    <name type="common">Cotton-top tamarin</name>
    <name type="synonym">Oedipomidas oedipus</name>
    <dbReference type="NCBI Taxonomy" id="9490"/>
    <lineage>
        <taxon>Eukaryota</taxon>
        <taxon>Metazoa</taxon>
        <taxon>Chordata</taxon>
        <taxon>Craniata</taxon>
        <taxon>Vertebrata</taxon>
        <taxon>Euteleostomi</taxon>
        <taxon>Mammalia</taxon>
        <taxon>Eutheria</taxon>
        <taxon>Euarchontoglires</taxon>
        <taxon>Primates</taxon>
        <taxon>Haplorrhini</taxon>
        <taxon>Platyrrhini</taxon>
        <taxon>Cebidae</taxon>
        <taxon>Callitrichinae</taxon>
        <taxon>Saguinus</taxon>
    </lineage>
</organism>
<accession>A0ABQ9V7U9</accession>
<comment type="caution">
    <text evidence="1">The sequence shown here is derived from an EMBL/GenBank/DDBJ whole genome shotgun (WGS) entry which is preliminary data.</text>
</comment>
<gene>
    <name evidence="1" type="ORF">P7K49_014845</name>
</gene>